<evidence type="ECO:0000259" key="1">
    <source>
        <dbReference type="Pfam" id="PF01408"/>
    </source>
</evidence>
<feature type="domain" description="Gfo/Idh/MocA-like oxidoreductase N-terminal" evidence="1">
    <location>
        <begin position="4"/>
        <end position="126"/>
    </location>
</feature>
<dbReference type="SUPFAM" id="SSF51735">
    <property type="entry name" value="NAD(P)-binding Rossmann-fold domains"/>
    <property type="match status" value="1"/>
</dbReference>
<keyword evidence="4" id="KW-1185">Reference proteome</keyword>
<accession>A0AAD9H3P2</accession>
<reference evidence="3" key="1">
    <citation type="submission" date="2021-06" db="EMBL/GenBank/DDBJ databases">
        <title>Comparative genomics, transcriptomics and evolutionary studies reveal genomic signatures of adaptation to plant cell wall in hemibiotrophic fungi.</title>
        <authorList>
            <consortium name="DOE Joint Genome Institute"/>
            <person name="Baroncelli R."/>
            <person name="Diaz J.F."/>
            <person name="Benocci T."/>
            <person name="Peng M."/>
            <person name="Battaglia E."/>
            <person name="Haridas S."/>
            <person name="Andreopoulos W."/>
            <person name="Labutti K."/>
            <person name="Pangilinan J."/>
            <person name="Floch G.L."/>
            <person name="Makela M.R."/>
            <person name="Henrissat B."/>
            <person name="Grigoriev I.V."/>
            <person name="Crouch J.A."/>
            <person name="De Vries R.P."/>
            <person name="Sukno S.A."/>
            <person name="Thon M.R."/>
        </authorList>
    </citation>
    <scope>NUCLEOTIDE SEQUENCE</scope>
    <source>
        <strain evidence="3">MAFF235873</strain>
    </source>
</reference>
<proteinExistence type="predicted"/>
<dbReference type="Gene3D" id="3.40.50.720">
    <property type="entry name" value="NAD(P)-binding Rossmann-like Domain"/>
    <property type="match status" value="1"/>
</dbReference>
<dbReference type="GO" id="GO:0000166">
    <property type="term" value="F:nucleotide binding"/>
    <property type="evidence" value="ECO:0007669"/>
    <property type="project" value="InterPro"/>
</dbReference>
<dbReference type="Pfam" id="PF01408">
    <property type="entry name" value="GFO_IDH_MocA"/>
    <property type="match status" value="1"/>
</dbReference>
<dbReference type="InterPro" id="IPR055080">
    <property type="entry name" value="Gal80p-like_C"/>
</dbReference>
<dbReference type="Gene3D" id="3.30.360.10">
    <property type="entry name" value="Dihydrodipicolinate Reductase, domain 2"/>
    <property type="match status" value="1"/>
</dbReference>
<dbReference type="Pfam" id="PF22685">
    <property type="entry name" value="Gal80p_C-like"/>
    <property type="match status" value="1"/>
</dbReference>
<feature type="domain" description="Gal80p-like C-terminal" evidence="2">
    <location>
        <begin position="143"/>
        <end position="295"/>
    </location>
</feature>
<protein>
    <submittedName>
        <fullName evidence="3">Oxidoreductase family protein</fullName>
    </submittedName>
</protein>
<dbReference type="PANTHER" id="PTHR43708">
    <property type="entry name" value="CONSERVED EXPRESSED OXIDOREDUCTASE (EUROFUNG)"/>
    <property type="match status" value="1"/>
</dbReference>
<evidence type="ECO:0000313" key="4">
    <source>
        <dbReference type="Proteomes" id="UP001232148"/>
    </source>
</evidence>
<comment type="caution">
    <text evidence="3">The sequence shown here is derived from an EMBL/GenBank/DDBJ whole genome shotgun (WGS) entry which is preliminary data.</text>
</comment>
<evidence type="ECO:0000259" key="2">
    <source>
        <dbReference type="Pfam" id="PF22685"/>
    </source>
</evidence>
<name>A0AAD9H3P2_9PEZI</name>
<sequence>MAPIRVALIGLSANATTSWAAEAHLPYLLSPRGRGRYAVVALLNSSAGAAEAARAHYGLPDDVRAYGDPEALARDPDVDLVVCSTRVDAHFDAVAPSAAAGKAVYVEWPPAEDLGRSEALARLLAGRSGPGSVVGLQGRAARVVLRVREVVASGRVGRVLGSDVEAYGSLLPRDELPGGLAYFAERGVGGNPVTIAFAHMLDYVHDVLGEFDGGFESRMQIQRPEIRVVGGGGDGAARRVRSDVPDFVALHGALRGRRDVVEGATLAVRFRNGPPFKGRPAFVWRIVGERGEVEVVSPSGPYLHSDSYGEPVAIRVHDHESDEVEEVAWDWEGWQKGLPVRARSVGEVYERFARWAEAGRGDVEEDGRWPTVQDAVLRMRELDTMLRGFDERSGGL</sequence>
<gene>
    <name evidence="3" type="ORF">LX32DRAFT_575645</name>
</gene>
<dbReference type="SUPFAM" id="SSF55347">
    <property type="entry name" value="Glyceraldehyde-3-phosphate dehydrogenase-like, C-terminal domain"/>
    <property type="match status" value="1"/>
</dbReference>
<evidence type="ECO:0000313" key="3">
    <source>
        <dbReference type="EMBL" id="KAK2021272.1"/>
    </source>
</evidence>
<dbReference type="EMBL" id="MU843120">
    <property type="protein sequence ID" value="KAK2021272.1"/>
    <property type="molecule type" value="Genomic_DNA"/>
</dbReference>
<dbReference type="InterPro" id="IPR000683">
    <property type="entry name" value="Gfo/Idh/MocA-like_OxRdtase_N"/>
</dbReference>
<dbReference type="AlphaFoldDB" id="A0AAD9H3P2"/>
<dbReference type="InterPro" id="IPR036291">
    <property type="entry name" value="NAD(P)-bd_dom_sf"/>
</dbReference>
<dbReference type="Proteomes" id="UP001232148">
    <property type="component" value="Unassembled WGS sequence"/>
</dbReference>
<dbReference type="InterPro" id="IPR051317">
    <property type="entry name" value="Gfo/Idh/MocA_oxidoreduct"/>
</dbReference>
<organism evidence="3 4">
    <name type="scientific">Colletotrichum zoysiae</name>
    <dbReference type="NCBI Taxonomy" id="1216348"/>
    <lineage>
        <taxon>Eukaryota</taxon>
        <taxon>Fungi</taxon>
        <taxon>Dikarya</taxon>
        <taxon>Ascomycota</taxon>
        <taxon>Pezizomycotina</taxon>
        <taxon>Sordariomycetes</taxon>
        <taxon>Hypocreomycetidae</taxon>
        <taxon>Glomerellales</taxon>
        <taxon>Glomerellaceae</taxon>
        <taxon>Colletotrichum</taxon>
        <taxon>Colletotrichum graminicola species complex</taxon>
    </lineage>
</organism>
<dbReference type="PANTHER" id="PTHR43708:SF1">
    <property type="entry name" value="GALACTOSE_LACTOSE METABOLISM REGULATORY PROTEIN GAL80"/>
    <property type="match status" value="1"/>
</dbReference>